<comment type="caution">
    <text evidence="1">The sequence shown here is derived from an EMBL/GenBank/DDBJ whole genome shotgun (WGS) entry which is preliminary data.</text>
</comment>
<dbReference type="EMBL" id="AFNT02000003">
    <property type="protein sequence ID" value="ERJ07394.1"/>
    <property type="molecule type" value="Genomic_DNA"/>
</dbReference>
<protein>
    <submittedName>
        <fullName evidence="1">Uncharacterized protein</fullName>
    </submittedName>
</protein>
<accession>F7PLK2</accession>
<evidence type="ECO:0000313" key="2">
    <source>
        <dbReference type="Proteomes" id="UP000003861"/>
    </source>
</evidence>
<dbReference type="Proteomes" id="UP000003861">
    <property type="component" value="Unassembled WGS sequence"/>
</dbReference>
<evidence type="ECO:0000313" key="1">
    <source>
        <dbReference type="EMBL" id="ERJ07394.1"/>
    </source>
</evidence>
<name>F7PLK2_9EURY</name>
<organism evidence="1 2">
    <name type="scientific">Halorhabdus tiamatea SARL4B</name>
    <dbReference type="NCBI Taxonomy" id="1033806"/>
    <lineage>
        <taxon>Archaea</taxon>
        <taxon>Methanobacteriati</taxon>
        <taxon>Methanobacteriota</taxon>
        <taxon>Stenosarchaea group</taxon>
        <taxon>Halobacteria</taxon>
        <taxon>Halobacteriales</taxon>
        <taxon>Haloarculaceae</taxon>
        <taxon>Halorhabdus</taxon>
    </lineage>
</organism>
<dbReference type="AlphaFoldDB" id="F7PLK2"/>
<reference evidence="1 2" key="1">
    <citation type="journal article" date="2011" name="J. Bacteriol.">
        <title>Genome sequence of Halorhabdus tiamatea, the first archaeon isolated from a deep-sea anoxic brine lake.</title>
        <authorList>
            <person name="Antunes A."/>
            <person name="Alam I."/>
            <person name="Bajic V.B."/>
            <person name="Stingl U."/>
        </authorList>
    </citation>
    <scope>NUCLEOTIDE SEQUENCE [LARGE SCALE GENOMIC DNA]</scope>
    <source>
        <strain evidence="1 2">SARL4B</strain>
    </source>
</reference>
<proteinExistence type="predicted"/>
<dbReference type="InterPro" id="IPR045397">
    <property type="entry name" value="TumE-like"/>
</dbReference>
<gene>
    <name evidence="1" type="ORF">HLRTI_000436</name>
</gene>
<reference evidence="1 2" key="2">
    <citation type="journal article" date="2013" name="PLoS ONE">
        <title>INDIGO - INtegrated Data Warehouse of MIcrobial GenOmes with Examples from the Red Sea Extremophiles.</title>
        <authorList>
            <person name="Alam I."/>
            <person name="Antunes A."/>
            <person name="Kamau A.A."/>
            <person name="Ba Alawi W."/>
            <person name="Kalkatawi M."/>
            <person name="Stingl U."/>
            <person name="Bajic V.B."/>
        </authorList>
    </citation>
    <scope>NUCLEOTIDE SEQUENCE [LARGE SCALE GENOMIC DNA]</scope>
    <source>
        <strain evidence="1 2">SARL4B</strain>
    </source>
</reference>
<dbReference type="Pfam" id="PF20126">
    <property type="entry name" value="TumE"/>
    <property type="match status" value="1"/>
</dbReference>
<sequence>MSMAPEDDVRVLEDTERHFDDGTVLRARVLAVPESEKFPEGIKYRLHYGTTEDVTFVRYDNSHGIHERHTSEGLDEDYDFPGYAAMQDRFWREVEQHRDEIANS</sequence>